<evidence type="ECO:0000313" key="2">
    <source>
        <dbReference type="Proteomes" id="UP000728032"/>
    </source>
</evidence>
<dbReference type="Proteomes" id="UP000728032">
    <property type="component" value="Unassembled WGS sequence"/>
</dbReference>
<dbReference type="EMBL" id="OC919748">
    <property type="protein sequence ID" value="CAD7651879.1"/>
    <property type="molecule type" value="Genomic_DNA"/>
</dbReference>
<evidence type="ECO:0000313" key="1">
    <source>
        <dbReference type="EMBL" id="CAD7651879.1"/>
    </source>
</evidence>
<accession>A0A7R9M1N4</accession>
<dbReference type="EMBL" id="CAJPVJ010004923">
    <property type="protein sequence ID" value="CAG2169063.1"/>
    <property type="molecule type" value="Genomic_DNA"/>
</dbReference>
<dbReference type="InterPro" id="IPR011990">
    <property type="entry name" value="TPR-like_helical_dom_sf"/>
</dbReference>
<gene>
    <name evidence="1" type="ORF">ONB1V03_LOCUS8547</name>
</gene>
<dbReference type="Gene3D" id="1.25.40.10">
    <property type="entry name" value="Tetratricopeptide repeat domain"/>
    <property type="match status" value="1"/>
</dbReference>
<dbReference type="PANTHER" id="PTHR47678">
    <property type="entry name" value="TETRATRICOPEPTIDE REPEAT PROTEIN 31"/>
    <property type="match status" value="1"/>
</dbReference>
<reference evidence="1" key="1">
    <citation type="submission" date="2020-11" db="EMBL/GenBank/DDBJ databases">
        <authorList>
            <person name="Tran Van P."/>
        </authorList>
    </citation>
    <scope>NUCLEOTIDE SEQUENCE</scope>
</reference>
<dbReference type="AlphaFoldDB" id="A0A7R9M1N4"/>
<dbReference type="PANTHER" id="PTHR47678:SF1">
    <property type="entry name" value="TETRATRICOPEPTIDE REPEAT PROTEIN 31"/>
    <property type="match status" value="1"/>
</dbReference>
<dbReference type="OrthoDB" id="2017782at2759"/>
<dbReference type="Pfam" id="PF13181">
    <property type="entry name" value="TPR_8"/>
    <property type="match status" value="1"/>
</dbReference>
<dbReference type="InterPro" id="IPR019734">
    <property type="entry name" value="TPR_rpt"/>
</dbReference>
<sequence>MICCEKSVELASKGCEALIESNDYIEAIGLLSKAIEVKANDYRFYANRSLAFYRMGRYGLALKDSQMAVQLNAKCAANYVRKASALNALGRYTEAEVSANTALKLDSRSRLAAYELLLSRKMAFISMGFDKEDVMAMIVNCRSITHGLQKLAKLIQTKDF</sequence>
<dbReference type="SMART" id="SM00028">
    <property type="entry name" value="TPR"/>
    <property type="match status" value="2"/>
</dbReference>
<keyword evidence="2" id="KW-1185">Reference proteome</keyword>
<dbReference type="SUPFAM" id="SSF48452">
    <property type="entry name" value="TPR-like"/>
    <property type="match status" value="1"/>
</dbReference>
<protein>
    <submittedName>
        <fullName evidence="1">Uncharacterized protein</fullName>
    </submittedName>
</protein>
<proteinExistence type="predicted"/>
<name>A0A7R9M1N4_9ACAR</name>
<organism evidence="1">
    <name type="scientific">Oppiella nova</name>
    <dbReference type="NCBI Taxonomy" id="334625"/>
    <lineage>
        <taxon>Eukaryota</taxon>
        <taxon>Metazoa</taxon>
        <taxon>Ecdysozoa</taxon>
        <taxon>Arthropoda</taxon>
        <taxon>Chelicerata</taxon>
        <taxon>Arachnida</taxon>
        <taxon>Acari</taxon>
        <taxon>Acariformes</taxon>
        <taxon>Sarcoptiformes</taxon>
        <taxon>Oribatida</taxon>
        <taxon>Brachypylina</taxon>
        <taxon>Oppioidea</taxon>
        <taxon>Oppiidae</taxon>
        <taxon>Oppiella</taxon>
    </lineage>
</organism>